<protein>
    <recommendedName>
        <fullName evidence="4">Phosphate transporter</fullName>
    </recommendedName>
</protein>
<dbReference type="GO" id="GO:0045047">
    <property type="term" value="P:protein targeting to ER"/>
    <property type="evidence" value="ECO:0007669"/>
    <property type="project" value="InterPro"/>
</dbReference>
<reference evidence="2" key="1">
    <citation type="submission" date="2022-12" db="EMBL/GenBank/DDBJ databases">
        <authorList>
            <person name="Webb A."/>
        </authorList>
    </citation>
    <scope>NUCLEOTIDE SEQUENCE</scope>
    <source>
        <strain evidence="2">Hp1</strain>
    </source>
</reference>
<evidence type="ECO:0000256" key="1">
    <source>
        <dbReference type="SAM" id="Phobius"/>
    </source>
</evidence>
<gene>
    <name evidence="2" type="ORF">HBR001_LOCUS3321</name>
</gene>
<organism evidence="2 3">
    <name type="scientific">Hyaloperonospora brassicae</name>
    <name type="common">Brassica downy mildew</name>
    <name type="synonym">Peronospora brassicae</name>
    <dbReference type="NCBI Taxonomy" id="162125"/>
    <lineage>
        <taxon>Eukaryota</taxon>
        <taxon>Sar</taxon>
        <taxon>Stramenopiles</taxon>
        <taxon>Oomycota</taxon>
        <taxon>Peronosporomycetes</taxon>
        <taxon>Peronosporales</taxon>
        <taxon>Peronosporaceae</taxon>
        <taxon>Hyaloperonospora</taxon>
    </lineage>
</organism>
<dbReference type="GO" id="GO:0005739">
    <property type="term" value="C:mitochondrion"/>
    <property type="evidence" value="ECO:0007669"/>
    <property type="project" value="TreeGrafter"/>
</dbReference>
<feature type="transmembrane region" description="Helical" evidence="1">
    <location>
        <begin position="33"/>
        <end position="53"/>
    </location>
</feature>
<name>A0AAV0TPX4_HYABA</name>
<dbReference type="Proteomes" id="UP001162031">
    <property type="component" value="Unassembled WGS sequence"/>
</dbReference>
<dbReference type="EMBL" id="CANTFL010000550">
    <property type="protein sequence ID" value="CAI5724279.1"/>
    <property type="molecule type" value="Genomic_DNA"/>
</dbReference>
<sequence>MAPNIVMMGVTLAIAIATRSVLDVENALHTGAVRALYGLSQLFCYSVLLYVYVKATKNTEPGVVTVKEDLGLGQTGEKVEKVSVAEHDQRMIRKDVQRYVLGTVMTVLVHWQWGFFPPLVIQALTQPWNLFQSPVVKVTLRGHKAWGELRRPWTDRNDMTKAINSYTETIMTAMGETPEKVSKKASKKAAKRKHK</sequence>
<evidence type="ECO:0000313" key="3">
    <source>
        <dbReference type="Proteomes" id="UP001162031"/>
    </source>
</evidence>
<accession>A0AAV0TPX4</accession>
<dbReference type="AlphaFoldDB" id="A0AAV0TPX4"/>
<keyword evidence="1" id="KW-0472">Membrane</keyword>
<dbReference type="Pfam" id="PF10032">
    <property type="entry name" value="Pho88"/>
    <property type="match status" value="1"/>
</dbReference>
<keyword evidence="1" id="KW-1133">Transmembrane helix</keyword>
<evidence type="ECO:0000313" key="2">
    <source>
        <dbReference type="EMBL" id="CAI5724279.1"/>
    </source>
</evidence>
<dbReference type="GO" id="GO:0005783">
    <property type="term" value="C:endoplasmic reticulum"/>
    <property type="evidence" value="ECO:0007669"/>
    <property type="project" value="InterPro"/>
</dbReference>
<evidence type="ECO:0008006" key="4">
    <source>
        <dbReference type="Google" id="ProtNLM"/>
    </source>
</evidence>
<keyword evidence="3" id="KW-1185">Reference proteome</keyword>
<dbReference type="PANTHER" id="PTHR28112:SF1">
    <property type="entry name" value="SRP-INDEPENDENT TARGETING PROTEIN 3"/>
    <property type="match status" value="1"/>
</dbReference>
<dbReference type="PANTHER" id="PTHR28112">
    <property type="entry name" value="SRP-INDEPENDENT TARGETING PROTEIN 3"/>
    <property type="match status" value="1"/>
</dbReference>
<dbReference type="InterPro" id="IPR012098">
    <property type="entry name" value="SND3_fun"/>
</dbReference>
<comment type="caution">
    <text evidence="2">The sequence shown here is derived from an EMBL/GenBank/DDBJ whole genome shotgun (WGS) entry which is preliminary data.</text>
</comment>
<feature type="transmembrane region" description="Helical" evidence="1">
    <location>
        <begin position="99"/>
        <end position="116"/>
    </location>
</feature>
<proteinExistence type="predicted"/>
<keyword evidence="1" id="KW-0812">Transmembrane</keyword>